<accession>A0A5J4ZNB9</accession>
<name>A0A5J4ZNB9_9ASTE</name>
<dbReference type="EMBL" id="CM018049">
    <property type="protein sequence ID" value="KAA8520383.1"/>
    <property type="molecule type" value="Genomic_DNA"/>
</dbReference>
<reference evidence="2 3" key="1">
    <citation type="submission" date="2019-09" db="EMBL/GenBank/DDBJ databases">
        <title>A chromosome-level genome assembly of the Chinese tupelo Nyssa sinensis.</title>
        <authorList>
            <person name="Yang X."/>
            <person name="Kang M."/>
            <person name="Yang Y."/>
            <person name="Xiong H."/>
            <person name="Wang M."/>
            <person name="Zhang Z."/>
            <person name="Wang Z."/>
            <person name="Wu H."/>
            <person name="Ma T."/>
            <person name="Liu J."/>
            <person name="Xi Z."/>
        </authorList>
    </citation>
    <scope>NUCLEOTIDE SEQUENCE [LARGE SCALE GENOMIC DNA]</scope>
    <source>
        <strain evidence="2">J267</strain>
        <tissue evidence="2">Leaf</tissue>
    </source>
</reference>
<gene>
    <name evidence="2" type="ORF">F0562_014639</name>
</gene>
<dbReference type="AlphaFoldDB" id="A0A5J4ZNB9"/>
<organism evidence="2 3">
    <name type="scientific">Nyssa sinensis</name>
    <dbReference type="NCBI Taxonomy" id="561372"/>
    <lineage>
        <taxon>Eukaryota</taxon>
        <taxon>Viridiplantae</taxon>
        <taxon>Streptophyta</taxon>
        <taxon>Embryophyta</taxon>
        <taxon>Tracheophyta</taxon>
        <taxon>Spermatophyta</taxon>
        <taxon>Magnoliopsida</taxon>
        <taxon>eudicotyledons</taxon>
        <taxon>Gunneridae</taxon>
        <taxon>Pentapetalae</taxon>
        <taxon>asterids</taxon>
        <taxon>Cornales</taxon>
        <taxon>Nyssaceae</taxon>
        <taxon>Nyssa</taxon>
    </lineage>
</organism>
<feature type="region of interest" description="Disordered" evidence="1">
    <location>
        <begin position="1"/>
        <end position="39"/>
    </location>
</feature>
<sequence length="125" mass="13735">MTGVSNLQSVPVPDAMEPQPAAPVPDVMEPQPQPQPAAPDSLFRRALKKLVPSGSRGHSGAYRFTSSPENILYLIFTWQYINAVLIPSESLDIVVFLVMVQRFTFNLKAVKIFGCKCDLCTGIDL</sequence>
<proteinExistence type="predicted"/>
<evidence type="ECO:0000313" key="2">
    <source>
        <dbReference type="EMBL" id="KAA8520383.1"/>
    </source>
</evidence>
<protein>
    <submittedName>
        <fullName evidence="2">Uncharacterized protein</fullName>
    </submittedName>
</protein>
<evidence type="ECO:0000256" key="1">
    <source>
        <dbReference type="SAM" id="MobiDB-lite"/>
    </source>
</evidence>
<evidence type="ECO:0000313" key="3">
    <source>
        <dbReference type="Proteomes" id="UP000325577"/>
    </source>
</evidence>
<dbReference type="Proteomes" id="UP000325577">
    <property type="component" value="Linkage Group LG6"/>
</dbReference>
<keyword evidence="3" id="KW-1185">Reference proteome</keyword>